<dbReference type="InterPro" id="IPR001129">
    <property type="entry name" value="Membr-assoc_MAPEG"/>
</dbReference>
<organism evidence="6 7">
    <name type="scientific">Gnomoniopsis smithogilvyi</name>
    <dbReference type="NCBI Taxonomy" id="1191159"/>
    <lineage>
        <taxon>Eukaryota</taxon>
        <taxon>Fungi</taxon>
        <taxon>Dikarya</taxon>
        <taxon>Ascomycota</taxon>
        <taxon>Pezizomycotina</taxon>
        <taxon>Sordariomycetes</taxon>
        <taxon>Sordariomycetidae</taxon>
        <taxon>Diaporthales</taxon>
        <taxon>Gnomoniaceae</taxon>
        <taxon>Gnomoniopsis</taxon>
    </lineage>
</organism>
<keyword evidence="4 5" id="KW-0472">Membrane</keyword>
<dbReference type="SUPFAM" id="SSF161084">
    <property type="entry name" value="MAPEG domain-like"/>
    <property type="match status" value="1"/>
</dbReference>
<name>A0A9W8Z4U3_9PEZI</name>
<dbReference type="Pfam" id="PF01124">
    <property type="entry name" value="MAPEG"/>
    <property type="match status" value="1"/>
</dbReference>
<dbReference type="GO" id="GO:0016020">
    <property type="term" value="C:membrane"/>
    <property type="evidence" value="ECO:0007669"/>
    <property type="project" value="UniProtKB-SubCell"/>
</dbReference>
<evidence type="ECO:0000256" key="5">
    <source>
        <dbReference type="SAM" id="Phobius"/>
    </source>
</evidence>
<evidence type="ECO:0000313" key="7">
    <source>
        <dbReference type="Proteomes" id="UP001140453"/>
    </source>
</evidence>
<comment type="caution">
    <text evidence="6">The sequence shown here is derived from an EMBL/GenBank/DDBJ whole genome shotgun (WGS) entry which is preliminary data.</text>
</comment>
<keyword evidence="7" id="KW-1185">Reference proteome</keyword>
<dbReference type="InterPro" id="IPR023352">
    <property type="entry name" value="MAPEG-like_dom_sf"/>
</dbReference>
<dbReference type="OrthoDB" id="2122304at2759"/>
<evidence type="ECO:0000256" key="3">
    <source>
        <dbReference type="ARBA" id="ARBA00022989"/>
    </source>
</evidence>
<dbReference type="PANTHER" id="PTHR35371">
    <property type="entry name" value="INNER MEMBRANE PROTEIN"/>
    <property type="match status" value="1"/>
</dbReference>
<dbReference type="AlphaFoldDB" id="A0A9W8Z4U3"/>
<feature type="transmembrane region" description="Helical" evidence="5">
    <location>
        <begin position="126"/>
        <end position="145"/>
    </location>
</feature>
<gene>
    <name evidence="6" type="ORF">N0V93_002037</name>
</gene>
<keyword evidence="3 5" id="KW-1133">Transmembrane helix</keyword>
<dbReference type="Gene3D" id="1.20.120.550">
    <property type="entry name" value="Membrane associated eicosanoid/glutathione metabolism-like domain"/>
    <property type="match status" value="1"/>
</dbReference>
<dbReference type="Proteomes" id="UP001140453">
    <property type="component" value="Unassembled WGS sequence"/>
</dbReference>
<accession>A0A9W8Z4U3</accession>
<reference evidence="6" key="1">
    <citation type="submission" date="2022-10" db="EMBL/GenBank/DDBJ databases">
        <title>Tapping the CABI collections for fungal endophytes: first genome assemblies for Collariella, Neodidymelliopsis, Ascochyta clinopodiicola, Didymella pomorum, Didymosphaeria variabile, Neocosmospora piperis and Neocucurbitaria cava.</title>
        <authorList>
            <person name="Hill R."/>
        </authorList>
    </citation>
    <scope>NUCLEOTIDE SEQUENCE</scope>
    <source>
        <strain evidence="6">IMI 355082</strain>
    </source>
</reference>
<protein>
    <submittedName>
        <fullName evidence="6">Uncharacterized protein</fullName>
    </submittedName>
</protein>
<proteinExistence type="predicted"/>
<feature type="transmembrane region" description="Helical" evidence="5">
    <location>
        <begin position="12"/>
        <end position="31"/>
    </location>
</feature>
<evidence type="ECO:0000256" key="4">
    <source>
        <dbReference type="ARBA" id="ARBA00023136"/>
    </source>
</evidence>
<evidence type="ECO:0000256" key="1">
    <source>
        <dbReference type="ARBA" id="ARBA00004370"/>
    </source>
</evidence>
<dbReference type="EMBL" id="JAPEVB010000001">
    <property type="protein sequence ID" value="KAJ4397800.1"/>
    <property type="molecule type" value="Genomic_DNA"/>
</dbReference>
<evidence type="ECO:0000313" key="6">
    <source>
        <dbReference type="EMBL" id="KAJ4397800.1"/>
    </source>
</evidence>
<evidence type="ECO:0000256" key="2">
    <source>
        <dbReference type="ARBA" id="ARBA00022692"/>
    </source>
</evidence>
<sequence>MAANLLDLTRNYSLYTIPAAWVVAIAPHFYAASLGGKAFDNRSPRTYTSSLKDNQALDAATKQRIIRAEGAQQNGFENVGLFAAAVVAANIAKVDNWTLNALSGGYLASRVLYNLVYINNETDSMAGARSAAFLSGIGMIFTLFIKSGNALRNHL</sequence>
<keyword evidence="2 5" id="KW-0812">Transmembrane</keyword>
<comment type="subcellular location">
    <subcellularLocation>
        <location evidence="1">Membrane</location>
    </subcellularLocation>
</comment>
<dbReference type="PANTHER" id="PTHR35371:SF1">
    <property type="entry name" value="BLR7753 PROTEIN"/>
    <property type="match status" value="1"/>
</dbReference>